<dbReference type="InterPro" id="IPR017896">
    <property type="entry name" value="4Fe4S_Fe-S-bd"/>
</dbReference>
<dbReference type="PROSITE" id="PS00198">
    <property type="entry name" value="4FE4S_FER_1"/>
    <property type="match status" value="1"/>
</dbReference>
<gene>
    <name evidence="3" type="ORF">C7452_1177</name>
</gene>
<evidence type="ECO:0000256" key="1">
    <source>
        <dbReference type="SAM" id="Phobius"/>
    </source>
</evidence>
<dbReference type="InterPro" id="IPR017900">
    <property type="entry name" value="4Fe4S_Fe_S_CS"/>
</dbReference>
<keyword evidence="1" id="KW-0472">Membrane</keyword>
<comment type="caution">
    <text evidence="3">The sequence shown here is derived from an EMBL/GenBank/DDBJ whole genome shotgun (WGS) entry which is preliminary data.</text>
</comment>
<keyword evidence="4" id="KW-1185">Reference proteome</keyword>
<feature type="transmembrane region" description="Helical" evidence="1">
    <location>
        <begin position="84"/>
        <end position="103"/>
    </location>
</feature>
<keyword evidence="1" id="KW-1133">Transmembrane helix</keyword>
<dbReference type="RefSeq" id="WP_115892557.1">
    <property type="nucleotide sequence ID" value="NZ_QREL01000002.1"/>
</dbReference>
<dbReference type="SUPFAM" id="SSF54862">
    <property type="entry name" value="4Fe-4S ferredoxins"/>
    <property type="match status" value="1"/>
</dbReference>
<evidence type="ECO:0000313" key="3">
    <source>
        <dbReference type="EMBL" id="REE26221.1"/>
    </source>
</evidence>
<dbReference type="GO" id="GO:0016491">
    <property type="term" value="F:oxidoreductase activity"/>
    <property type="evidence" value="ECO:0007669"/>
    <property type="project" value="UniProtKB-ARBA"/>
</dbReference>
<dbReference type="Proteomes" id="UP000256864">
    <property type="component" value="Unassembled WGS sequence"/>
</dbReference>
<sequence>MNKHLIPTFIFTVFASSAALLFLFTGKAFYIFNFVYIGLLLASGIYLMPSKFEYGRALVQVGVGSYMLLYPGILMGENMQIEGFWYYLFLGTFQSAVIHYFVAKIFGHLFFGRGWCGYACWTSMVLDMLPYRISEGRRHGRRKINGTECIICMRCVFSCPAGALHI</sequence>
<feature type="domain" description="4Fe-4S ferredoxin-type" evidence="2">
    <location>
        <begin position="140"/>
        <end position="166"/>
    </location>
</feature>
<protein>
    <recommendedName>
        <fullName evidence="2">4Fe-4S ferredoxin-type domain-containing protein</fullName>
    </recommendedName>
</protein>
<feature type="transmembrane region" description="Helical" evidence="1">
    <location>
        <begin position="54"/>
        <end position="72"/>
    </location>
</feature>
<evidence type="ECO:0000313" key="4">
    <source>
        <dbReference type="Proteomes" id="UP000256864"/>
    </source>
</evidence>
<accession>A0A371NAZ3</accession>
<evidence type="ECO:0000259" key="2">
    <source>
        <dbReference type="PROSITE" id="PS51379"/>
    </source>
</evidence>
<dbReference type="AlphaFoldDB" id="A0A371NAZ3"/>
<reference evidence="3 4" key="1">
    <citation type="submission" date="2018-07" db="EMBL/GenBank/DDBJ databases">
        <title>Genomic Encyclopedia of Type Strains, Phase IV (KMG-IV): sequencing the most valuable type-strain genomes for metagenomic binning, comparative biology and taxonomic classification.</title>
        <authorList>
            <person name="Goeker M."/>
        </authorList>
    </citation>
    <scope>NUCLEOTIDE SEQUENCE [LARGE SCALE GENOMIC DNA]</scope>
    <source>
        <strain evidence="3 4">DSM 7466</strain>
    </source>
</reference>
<dbReference type="PROSITE" id="PS51379">
    <property type="entry name" value="4FE4S_FER_2"/>
    <property type="match status" value="1"/>
</dbReference>
<keyword evidence="1" id="KW-0812">Transmembrane</keyword>
<feature type="transmembrane region" description="Helical" evidence="1">
    <location>
        <begin position="6"/>
        <end position="24"/>
    </location>
</feature>
<dbReference type="EMBL" id="QREL01000002">
    <property type="protein sequence ID" value="REE26221.1"/>
    <property type="molecule type" value="Genomic_DNA"/>
</dbReference>
<name>A0A371NAZ3_9EURY</name>
<feature type="transmembrane region" description="Helical" evidence="1">
    <location>
        <begin position="29"/>
        <end position="48"/>
    </location>
</feature>
<organism evidence="3 4">
    <name type="scientific">Methanothermobacter defluvii</name>
    <dbReference type="NCBI Taxonomy" id="49339"/>
    <lineage>
        <taxon>Archaea</taxon>
        <taxon>Methanobacteriati</taxon>
        <taxon>Methanobacteriota</taxon>
        <taxon>Methanomada group</taxon>
        <taxon>Methanobacteria</taxon>
        <taxon>Methanobacteriales</taxon>
        <taxon>Methanobacteriaceae</taxon>
        <taxon>Methanothermobacter</taxon>
    </lineage>
</organism>
<proteinExistence type="predicted"/>